<accession>A0ABY2SEU8</accession>
<feature type="non-terminal residue" evidence="1">
    <location>
        <position position="66"/>
    </location>
</feature>
<dbReference type="Proteomes" id="UP000305202">
    <property type="component" value="Unassembled WGS sequence"/>
</dbReference>
<reference evidence="1 2" key="1">
    <citation type="submission" date="2019-04" db="EMBL/GenBank/DDBJ databases">
        <authorList>
            <person name="Li M."/>
            <person name="Gao C."/>
        </authorList>
    </citation>
    <scope>NUCLEOTIDE SEQUENCE [LARGE SCALE GENOMIC DNA]</scope>
    <source>
        <strain evidence="1 2">BGMRC 2031</strain>
    </source>
</reference>
<organism evidence="1 2">
    <name type="scientific">Martelella alba</name>
    <dbReference type="NCBI Taxonomy" id="2590451"/>
    <lineage>
        <taxon>Bacteria</taxon>
        <taxon>Pseudomonadati</taxon>
        <taxon>Pseudomonadota</taxon>
        <taxon>Alphaproteobacteria</taxon>
        <taxon>Hyphomicrobiales</taxon>
        <taxon>Aurantimonadaceae</taxon>
        <taxon>Martelella</taxon>
    </lineage>
</organism>
<evidence type="ECO:0000313" key="1">
    <source>
        <dbReference type="EMBL" id="TKI01532.1"/>
    </source>
</evidence>
<gene>
    <name evidence="1" type="ORF">FCN80_26355</name>
</gene>
<keyword evidence="2" id="KW-1185">Reference proteome</keyword>
<evidence type="ECO:0000313" key="2">
    <source>
        <dbReference type="Proteomes" id="UP000305202"/>
    </source>
</evidence>
<name>A0ABY2SEU8_9HYPH</name>
<sequence length="66" mass="7316">MADISNGPVSTLPGQFSGVPAGVKCDEHPDRDAVKRVQGETDSFGCEYYDMCQECLDKYRQEIKEA</sequence>
<proteinExistence type="predicted"/>
<protein>
    <submittedName>
        <fullName evidence="1">Uncharacterized protein</fullName>
    </submittedName>
</protein>
<comment type="caution">
    <text evidence="1">The sequence shown here is derived from an EMBL/GenBank/DDBJ whole genome shotgun (WGS) entry which is preliminary data.</text>
</comment>
<dbReference type="EMBL" id="SZPQ01000183">
    <property type="protein sequence ID" value="TKI01532.1"/>
    <property type="molecule type" value="Genomic_DNA"/>
</dbReference>